<proteinExistence type="predicted"/>
<reference evidence="1" key="1">
    <citation type="journal article" date="2021" name="Proc. Natl. Acad. Sci. U.S.A.">
        <title>A Catalog of Tens of Thousands of Viruses from Human Metagenomes Reveals Hidden Associations with Chronic Diseases.</title>
        <authorList>
            <person name="Tisza M.J."/>
            <person name="Buck C.B."/>
        </authorList>
    </citation>
    <scope>NUCLEOTIDE SEQUENCE</scope>
    <source>
        <strain evidence="1">CtXZx16</strain>
    </source>
</reference>
<evidence type="ECO:0000313" key="1">
    <source>
        <dbReference type="EMBL" id="DAD82867.1"/>
    </source>
</evidence>
<accession>A0A8S5MLQ5</accession>
<sequence length="101" mass="12201">MKYANRLTDEELREIYSLLADSDKVNELNIIRNEHSIDLEGYIEILEEDSNETLTVSDDYTITDYNVKVYQHSGYCTLDYRKWMYRKFGDEYARDYLLNNY</sequence>
<name>A0A8S5MLQ5_9CAUD</name>
<dbReference type="EMBL" id="BK014925">
    <property type="protein sequence ID" value="DAD82867.1"/>
    <property type="molecule type" value="Genomic_DNA"/>
</dbReference>
<organism evidence="1">
    <name type="scientific">Siphoviridae sp. ctXZx16</name>
    <dbReference type="NCBI Taxonomy" id="2826371"/>
    <lineage>
        <taxon>Viruses</taxon>
        <taxon>Duplodnaviria</taxon>
        <taxon>Heunggongvirae</taxon>
        <taxon>Uroviricota</taxon>
        <taxon>Caudoviricetes</taxon>
    </lineage>
</organism>
<protein>
    <submittedName>
        <fullName evidence="1">Uncharacterized protein</fullName>
    </submittedName>
</protein>